<accession>A0AAE1D333</accession>
<protein>
    <submittedName>
        <fullName evidence="1">Uncharacterized protein</fullName>
    </submittedName>
</protein>
<dbReference type="AlphaFoldDB" id="A0AAE1D333"/>
<gene>
    <name evidence="1" type="ORF">RRG08_056314</name>
</gene>
<organism evidence="1 2">
    <name type="scientific">Elysia crispata</name>
    <name type="common">lettuce slug</name>
    <dbReference type="NCBI Taxonomy" id="231223"/>
    <lineage>
        <taxon>Eukaryota</taxon>
        <taxon>Metazoa</taxon>
        <taxon>Spiralia</taxon>
        <taxon>Lophotrochozoa</taxon>
        <taxon>Mollusca</taxon>
        <taxon>Gastropoda</taxon>
        <taxon>Heterobranchia</taxon>
        <taxon>Euthyneura</taxon>
        <taxon>Panpulmonata</taxon>
        <taxon>Sacoglossa</taxon>
        <taxon>Placobranchoidea</taxon>
        <taxon>Plakobranchidae</taxon>
        <taxon>Elysia</taxon>
    </lineage>
</organism>
<evidence type="ECO:0000313" key="2">
    <source>
        <dbReference type="Proteomes" id="UP001283361"/>
    </source>
</evidence>
<reference evidence="1" key="1">
    <citation type="journal article" date="2023" name="G3 (Bethesda)">
        <title>A reference genome for the long-term kleptoplast-retaining sea slug Elysia crispata morphotype clarki.</title>
        <authorList>
            <person name="Eastman K.E."/>
            <person name="Pendleton A.L."/>
            <person name="Shaikh M.A."/>
            <person name="Suttiyut T."/>
            <person name="Ogas R."/>
            <person name="Tomko P."/>
            <person name="Gavelis G."/>
            <person name="Widhalm J.R."/>
            <person name="Wisecaver J.H."/>
        </authorList>
    </citation>
    <scope>NUCLEOTIDE SEQUENCE</scope>
    <source>
        <strain evidence="1">ECLA1</strain>
    </source>
</reference>
<dbReference type="Proteomes" id="UP001283361">
    <property type="component" value="Unassembled WGS sequence"/>
</dbReference>
<sequence length="140" mass="16243">MISIRDFYTASSVETLKVEKASCVRYMHLKPWRKWLREVLENPRQTIWRVQYRDITQVCLSSWRQRASAEHSTHPNSTVCFSKLRGVTGSRSTKTPSSIERCYLTCDSVYLPGLVWRTRLVISTGLSLCFPNKSPVNKSR</sequence>
<evidence type="ECO:0000313" key="1">
    <source>
        <dbReference type="EMBL" id="KAK3753421.1"/>
    </source>
</evidence>
<proteinExistence type="predicted"/>
<comment type="caution">
    <text evidence="1">The sequence shown here is derived from an EMBL/GenBank/DDBJ whole genome shotgun (WGS) entry which is preliminary data.</text>
</comment>
<name>A0AAE1D333_9GAST</name>
<dbReference type="EMBL" id="JAWDGP010005712">
    <property type="protein sequence ID" value="KAK3753421.1"/>
    <property type="molecule type" value="Genomic_DNA"/>
</dbReference>
<keyword evidence="2" id="KW-1185">Reference proteome</keyword>